<keyword evidence="1" id="KW-0732">Signal</keyword>
<feature type="chain" id="PRO_5047109136" description="S9 family peptidase" evidence="1">
    <location>
        <begin position="24"/>
        <end position="487"/>
    </location>
</feature>
<proteinExistence type="predicted"/>
<dbReference type="Proteomes" id="UP001597374">
    <property type="component" value="Unassembled WGS sequence"/>
</dbReference>
<evidence type="ECO:0008006" key="4">
    <source>
        <dbReference type="Google" id="ProtNLM"/>
    </source>
</evidence>
<evidence type="ECO:0000313" key="2">
    <source>
        <dbReference type="EMBL" id="MFD2248605.1"/>
    </source>
</evidence>
<accession>A0ABW5D5W4</accession>
<dbReference type="RefSeq" id="WP_250432130.1">
    <property type="nucleotide sequence ID" value="NZ_JALPRR010000005.1"/>
</dbReference>
<name>A0ABW5D5W4_9BACT</name>
<comment type="caution">
    <text evidence="2">The sequence shown here is derived from an EMBL/GenBank/DDBJ whole genome shotgun (WGS) entry which is preliminary data.</text>
</comment>
<organism evidence="2 3">
    <name type="scientific">Pontibacter ruber</name>
    <dbReference type="NCBI Taxonomy" id="1343895"/>
    <lineage>
        <taxon>Bacteria</taxon>
        <taxon>Pseudomonadati</taxon>
        <taxon>Bacteroidota</taxon>
        <taxon>Cytophagia</taxon>
        <taxon>Cytophagales</taxon>
        <taxon>Hymenobacteraceae</taxon>
        <taxon>Pontibacter</taxon>
    </lineage>
</organism>
<sequence>MRKLYFLPLLLATLLWNIGAAQAQSKTKATVPFTYLPDNSDDRYNQRITQKSIQLSDNEFIILSRLADNEYAVVKYSADLKKAWSATIPLTGKETLEKFVASPEAAIVVTHRDNGQGSQQLYGHRIDLKTGAVKEPALLLEAPSKARRAGVAASADGSKLLAYRYQTDAGKQLRTISGALYDGNLTKLKDTNYNLSDVKGILSADVQLSNAGEQYISLISDNMNRLTVRQYNLKDQQAQVMSVLVGGIFNGKKVYIMDSKNTLMPNGELYGAVLTADEKTGQYHSLKTVKFDFEAKDMVFAEEFLFTPDYLASVNALDKSNGTKPARLEDIYLSDLILTPEKKLVVIAEKKYLEGGENSPYFARELHLFAYNEYMGTSWNSVLMKHQKAPADEAFSGISYKYNLNENTLNLLTLEELNGKYDLYLRRINTSDGKAEAPKAIGLNVVNDKNIAYVKDFTAWLSPKSMVTVVRPSKKANSLQLVRLALK</sequence>
<protein>
    <recommendedName>
        <fullName evidence="4">S9 family peptidase</fullName>
    </recommendedName>
</protein>
<gene>
    <name evidence="2" type="ORF">ACFSKP_20220</name>
</gene>
<evidence type="ECO:0000256" key="1">
    <source>
        <dbReference type="SAM" id="SignalP"/>
    </source>
</evidence>
<keyword evidence="3" id="KW-1185">Reference proteome</keyword>
<reference evidence="3" key="1">
    <citation type="journal article" date="2019" name="Int. J. Syst. Evol. Microbiol.">
        <title>The Global Catalogue of Microorganisms (GCM) 10K type strain sequencing project: providing services to taxonomists for standard genome sequencing and annotation.</title>
        <authorList>
            <consortium name="The Broad Institute Genomics Platform"/>
            <consortium name="The Broad Institute Genome Sequencing Center for Infectious Disease"/>
            <person name="Wu L."/>
            <person name="Ma J."/>
        </authorList>
    </citation>
    <scope>NUCLEOTIDE SEQUENCE [LARGE SCALE GENOMIC DNA]</scope>
    <source>
        <strain evidence="3">CGMCC 4.1782</strain>
    </source>
</reference>
<feature type="signal peptide" evidence="1">
    <location>
        <begin position="1"/>
        <end position="23"/>
    </location>
</feature>
<evidence type="ECO:0000313" key="3">
    <source>
        <dbReference type="Proteomes" id="UP001597374"/>
    </source>
</evidence>
<dbReference type="EMBL" id="JBHUIM010000004">
    <property type="protein sequence ID" value="MFD2248605.1"/>
    <property type="molecule type" value="Genomic_DNA"/>
</dbReference>